<sequence length="101" mass="11464">MFHRFNRSIEGAFEESGVVLYLIPSNSIRLFRTVAHGLSNLLLAKETKDRKMLFCPSRCFTVVYLFRGTTLAIVAIKTEKKFISDVTPFITQSTHCLSNSC</sequence>
<organism evidence="1 2">
    <name type="scientific">Monilinia fructicola</name>
    <name type="common">Brown rot fungus</name>
    <name type="synonym">Ciboria fructicola</name>
    <dbReference type="NCBI Taxonomy" id="38448"/>
    <lineage>
        <taxon>Eukaryota</taxon>
        <taxon>Fungi</taxon>
        <taxon>Dikarya</taxon>
        <taxon>Ascomycota</taxon>
        <taxon>Pezizomycotina</taxon>
        <taxon>Leotiomycetes</taxon>
        <taxon>Helotiales</taxon>
        <taxon>Sclerotiniaceae</taxon>
        <taxon>Monilinia</taxon>
    </lineage>
</organism>
<dbReference type="EMBL" id="VICG01000004">
    <property type="protein sequence ID" value="KAA8573167.1"/>
    <property type="molecule type" value="Genomic_DNA"/>
</dbReference>
<reference evidence="1 2" key="1">
    <citation type="submission" date="2019-06" db="EMBL/GenBank/DDBJ databases">
        <title>Genome Sequence of the Brown Rot Fungal Pathogen Monilinia fructicola.</title>
        <authorList>
            <person name="De Miccolis Angelini R.M."/>
            <person name="Landi L."/>
            <person name="Abate D."/>
            <person name="Pollastro S."/>
            <person name="Romanazzi G."/>
            <person name="Faretra F."/>
        </authorList>
    </citation>
    <scope>NUCLEOTIDE SEQUENCE [LARGE SCALE GENOMIC DNA]</scope>
    <source>
        <strain evidence="1 2">Mfrc123</strain>
    </source>
</reference>
<keyword evidence="2" id="KW-1185">Reference proteome</keyword>
<comment type="caution">
    <text evidence="1">The sequence shown here is derived from an EMBL/GenBank/DDBJ whole genome shotgun (WGS) entry which is preliminary data.</text>
</comment>
<accession>A0A5M9JWZ0</accession>
<gene>
    <name evidence="1" type="ORF">EYC84_003676</name>
</gene>
<dbReference type="Proteomes" id="UP000322873">
    <property type="component" value="Unassembled WGS sequence"/>
</dbReference>
<evidence type="ECO:0000313" key="2">
    <source>
        <dbReference type="Proteomes" id="UP000322873"/>
    </source>
</evidence>
<protein>
    <submittedName>
        <fullName evidence="1">Uncharacterized protein</fullName>
    </submittedName>
</protein>
<evidence type="ECO:0000313" key="1">
    <source>
        <dbReference type="EMBL" id="KAA8573167.1"/>
    </source>
</evidence>
<dbReference type="AlphaFoldDB" id="A0A5M9JWZ0"/>
<proteinExistence type="predicted"/>
<name>A0A5M9JWZ0_MONFR</name>